<gene>
    <name evidence="1" type="ORF">Henu6_gp106</name>
</gene>
<dbReference type="Pfam" id="PF08761">
    <property type="entry name" value="dUTPase_2"/>
    <property type="match status" value="1"/>
</dbReference>
<dbReference type="InterPro" id="IPR014871">
    <property type="entry name" value="dUTPase/dCTP_pyrophosphatase"/>
</dbReference>
<organism evidence="1 2">
    <name type="scientific">Acinetobacter phage Henu6</name>
    <dbReference type="NCBI Taxonomy" id="2500136"/>
    <lineage>
        <taxon>Viruses</taxon>
        <taxon>Duplodnaviria</taxon>
        <taxon>Heunggongvirae</taxon>
        <taxon>Uroviricota</taxon>
        <taxon>Caudoviricetes</taxon>
        <taxon>Pantevenvirales</taxon>
        <taxon>Straboviridae</taxon>
        <taxon>Twarogvirinae</taxon>
        <taxon>Zedzedvirus</taxon>
        <taxon>Zedzedvirus zz1</taxon>
    </lineage>
</organism>
<evidence type="ECO:0000313" key="2">
    <source>
        <dbReference type="Proteomes" id="UP000289169"/>
    </source>
</evidence>
<accession>A0A410T5J0</accession>
<sequence length="174" mass="20083">MAQFNACAQLVTDEATQQARNAAEGIRSNGEQYLDIMMQMQRSLQVKLAKEKPEMNLNPNEIETAGQAVDWMRTQWDSMSDEFRELLTSFGGMSNGESAATSVWKAWRAKNLDMRNTKLEDLSADDRREIFFEIIDLWHFFLNMNIALGLTSEDIFEGYFIKNAENFARQDRGY</sequence>
<reference evidence="1 2" key="1">
    <citation type="submission" date="2018-11" db="EMBL/GenBank/DDBJ databases">
        <authorList>
            <person name="Teng T."/>
        </authorList>
    </citation>
    <scope>NUCLEOTIDE SEQUENCE [LARGE SCALE GENOMIC DNA]</scope>
</reference>
<dbReference type="SUPFAM" id="SSF101386">
    <property type="entry name" value="all-alpha NTP pyrophosphatases"/>
    <property type="match status" value="1"/>
</dbReference>
<dbReference type="Proteomes" id="UP000289169">
    <property type="component" value="Segment"/>
</dbReference>
<proteinExistence type="predicted"/>
<name>A0A410T5J0_9CAUD</name>
<protein>
    <submittedName>
        <fullName evidence="1">dCTPase</fullName>
    </submittedName>
</protein>
<evidence type="ECO:0000313" key="1">
    <source>
        <dbReference type="EMBL" id="QAU03914.1"/>
    </source>
</evidence>
<dbReference type="EMBL" id="MK240351">
    <property type="protein sequence ID" value="QAU03914.1"/>
    <property type="molecule type" value="Genomic_DNA"/>
</dbReference>